<accession>A0ACB8A7C7</accession>
<keyword evidence="2" id="KW-1185">Reference proteome</keyword>
<evidence type="ECO:0000313" key="1">
    <source>
        <dbReference type="EMBL" id="KAH7908950.1"/>
    </source>
</evidence>
<dbReference type="Proteomes" id="UP000790377">
    <property type="component" value="Unassembled WGS sequence"/>
</dbReference>
<comment type="caution">
    <text evidence="1">The sequence shown here is derived from an EMBL/GenBank/DDBJ whole genome shotgun (WGS) entry which is preliminary data.</text>
</comment>
<sequence length="266" mass="29547">MSSMSFLQKLKGLARLSRISPFTNRKASNSSSFNFIRIADLTKAKSPPFYEVKHAPDLIVRLAWPFLLADVIWTLGGVDLIWKHWTQPVSSDSVHNSQSNSEPSEKLYELRPVWQRACVSAFNVVLGFGWASIIIMSSARNVRRLWLVPRSQLSSYMPSLAISGTGSSPSSKSRLPTHAMVAEGFLNFRKQARMYDLKECYLTSSGRGVDDLILHVGENVNGKGKVMGTARDGKKALYISIKWAAVNGSFVTPEEARLALLKKLGK</sequence>
<reference evidence="1" key="1">
    <citation type="journal article" date="2021" name="New Phytol.">
        <title>Evolutionary innovations through gain and loss of genes in the ectomycorrhizal Boletales.</title>
        <authorList>
            <person name="Wu G."/>
            <person name="Miyauchi S."/>
            <person name="Morin E."/>
            <person name="Kuo A."/>
            <person name="Drula E."/>
            <person name="Varga T."/>
            <person name="Kohler A."/>
            <person name="Feng B."/>
            <person name="Cao Y."/>
            <person name="Lipzen A."/>
            <person name="Daum C."/>
            <person name="Hundley H."/>
            <person name="Pangilinan J."/>
            <person name="Johnson J."/>
            <person name="Barry K."/>
            <person name="LaButti K."/>
            <person name="Ng V."/>
            <person name="Ahrendt S."/>
            <person name="Min B."/>
            <person name="Choi I.G."/>
            <person name="Park H."/>
            <person name="Plett J.M."/>
            <person name="Magnuson J."/>
            <person name="Spatafora J.W."/>
            <person name="Nagy L.G."/>
            <person name="Henrissat B."/>
            <person name="Grigoriev I.V."/>
            <person name="Yang Z.L."/>
            <person name="Xu J."/>
            <person name="Martin F.M."/>
        </authorList>
    </citation>
    <scope>NUCLEOTIDE SEQUENCE</scope>
    <source>
        <strain evidence="1">ATCC 28755</strain>
    </source>
</reference>
<evidence type="ECO:0000313" key="2">
    <source>
        <dbReference type="Proteomes" id="UP000790377"/>
    </source>
</evidence>
<proteinExistence type="predicted"/>
<gene>
    <name evidence="1" type="ORF">BJ138DRAFT_1067927</name>
</gene>
<organism evidence="1 2">
    <name type="scientific">Hygrophoropsis aurantiaca</name>
    <dbReference type="NCBI Taxonomy" id="72124"/>
    <lineage>
        <taxon>Eukaryota</taxon>
        <taxon>Fungi</taxon>
        <taxon>Dikarya</taxon>
        <taxon>Basidiomycota</taxon>
        <taxon>Agaricomycotina</taxon>
        <taxon>Agaricomycetes</taxon>
        <taxon>Agaricomycetidae</taxon>
        <taxon>Boletales</taxon>
        <taxon>Coniophorineae</taxon>
        <taxon>Hygrophoropsidaceae</taxon>
        <taxon>Hygrophoropsis</taxon>
    </lineage>
</organism>
<protein>
    <submittedName>
        <fullName evidence="1">Uncharacterized protein</fullName>
    </submittedName>
</protein>
<name>A0ACB8A7C7_9AGAM</name>
<dbReference type="EMBL" id="MU267788">
    <property type="protein sequence ID" value="KAH7908950.1"/>
    <property type="molecule type" value="Genomic_DNA"/>
</dbReference>